<evidence type="ECO:0000256" key="2">
    <source>
        <dbReference type="SAM" id="Phobius"/>
    </source>
</evidence>
<dbReference type="RefSeq" id="WP_184240854.1">
    <property type="nucleotide sequence ID" value="NZ_JACHNA010000001.1"/>
</dbReference>
<evidence type="ECO:0000256" key="1">
    <source>
        <dbReference type="SAM" id="MobiDB-lite"/>
    </source>
</evidence>
<name>A0A7W7GM96_9MICC</name>
<protein>
    <submittedName>
        <fullName evidence="3">Uncharacterized protein</fullName>
    </submittedName>
</protein>
<gene>
    <name evidence="3" type="ORF">HDA30_000237</name>
</gene>
<evidence type="ECO:0000313" key="4">
    <source>
        <dbReference type="Proteomes" id="UP000540191"/>
    </source>
</evidence>
<feature type="region of interest" description="Disordered" evidence="1">
    <location>
        <begin position="40"/>
        <end position="76"/>
    </location>
</feature>
<evidence type="ECO:0000313" key="3">
    <source>
        <dbReference type="EMBL" id="MBB4734729.1"/>
    </source>
</evidence>
<reference evidence="3 4" key="1">
    <citation type="submission" date="2020-08" db="EMBL/GenBank/DDBJ databases">
        <title>Sequencing the genomes of 1000 actinobacteria strains.</title>
        <authorList>
            <person name="Klenk H.-P."/>
        </authorList>
    </citation>
    <scope>NUCLEOTIDE SEQUENCE [LARGE SCALE GENOMIC DNA]</scope>
    <source>
        <strain evidence="3 4">DSM 23974</strain>
    </source>
</reference>
<sequence length="201" mass="21885">MSPATRTTRHRILLGIITAAVALVLAGGAWAMFGAPITADPEPQPSPTTAAASSGAPAPASSSPTTAAASTPEADTKEERIALEAARIMTTWDTTKDANDSDAEARAKHLMTKKCADKVLTGDWDTTNKVWWQAAKHEGRSVPEVELTPHGDKGRVRVMATWHWTNDDGETLDDPTRRAFVFTFTDDRKPRISDYTWRDLN</sequence>
<dbReference type="Proteomes" id="UP000540191">
    <property type="component" value="Unassembled WGS sequence"/>
</dbReference>
<accession>A0A7W7GM96</accession>
<feature type="compositionally biased region" description="Low complexity" evidence="1">
    <location>
        <begin position="47"/>
        <end position="72"/>
    </location>
</feature>
<keyword evidence="2" id="KW-0472">Membrane</keyword>
<keyword evidence="2" id="KW-1133">Transmembrane helix</keyword>
<proteinExistence type="predicted"/>
<feature type="transmembrane region" description="Helical" evidence="2">
    <location>
        <begin position="12"/>
        <end position="33"/>
    </location>
</feature>
<dbReference type="AlphaFoldDB" id="A0A7W7GM96"/>
<dbReference type="EMBL" id="JACHNA010000001">
    <property type="protein sequence ID" value="MBB4734729.1"/>
    <property type="molecule type" value="Genomic_DNA"/>
</dbReference>
<comment type="caution">
    <text evidence="3">The sequence shown here is derived from an EMBL/GenBank/DDBJ whole genome shotgun (WGS) entry which is preliminary data.</text>
</comment>
<keyword evidence="2" id="KW-0812">Transmembrane</keyword>
<organism evidence="3 4">
    <name type="scientific">Micrococcus cohnii</name>
    <dbReference type="NCBI Taxonomy" id="993416"/>
    <lineage>
        <taxon>Bacteria</taxon>
        <taxon>Bacillati</taxon>
        <taxon>Actinomycetota</taxon>
        <taxon>Actinomycetes</taxon>
        <taxon>Micrococcales</taxon>
        <taxon>Micrococcaceae</taxon>
        <taxon>Micrococcus</taxon>
    </lineage>
</organism>
<keyword evidence="4" id="KW-1185">Reference proteome</keyword>